<keyword evidence="3" id="KW-0964">Secreted</keyword>
<dbReference type="InParanoid" id="A0A0C2T8U9"/>
<dbReference type="EMBL" id="KN818263">
    <property type="protein sequence ID" value="KIL63049.1"/>
    <property type="molecule type" value="Genomic_DNA"/>
</dbReference>
<organism evidence="5 6">
    <name type="scientific">Amanita muscaria (strain Koide BX008)</name>
    <dbReference type="NCBI Taxonomy" id="946122"/>
    <lineage>
        <taxon>Eukaryota</taxon>
        <taxon>Fungi</taxon>
        <taxon>Dikarya</taxon>
        <taxon>Basidiomycota</taxon>
        <taxon>Agaricomycotina</taxon>
        <taxon>Agaricomycetes</taxon>
        <taxon>Agaricomycetidae</taxon>
        <taxon>Agaricales</taxon>
        <taxon>Pluteineae</taxon>
        <taxon>Amanitaceae</taxon>
        <taxon>Amanita</taxon>
    </lineage>
</organism>
<evidence type="ECO:0000256" key="3">
    <source>
        <dbReference type="ARBA" id="ARBA00022525"/>
    </source>
</evidence>
<keyword evidence="6" id="KW-1185">Reference proteome</keyword>
<dbReference type="GO" id="GO:0005576">
    <property type="term" value="C:extracellular region"/>
    <property type="evidence" value="ECO:0007669"/>
    <property type="project" value="UniProtKB-SubCell"/>
</dbReference>
<dbReference type="Pfam" id="PF20147">
    <property type="entry name" value="Crinkler"/>
    <property type="match status" value="1"/>
</dbReference>
<dbReference type="AlphaFoldDB" id="A0A0C2T8U9"/>
<dbReference type="Proteomes" id="UP000054549">
    <property type="component" value="Unassembled WGS sequence"/>
</dbReference>
<sequence length="91" mass="10626">MDFSLSDLSQSDNEFSLFCCVFSTLDAPFSVRIEKHKIVDELKQTIKKEKEHAFAEIDFNVLDIWKVSGRSWCELMKRSDIREAVSTNPFF</sequence>
<dbReference type="GO" id="GO:0043657">
    <property type="term" value="C:host cell"/>
    <property type="evidence" value="ECO:0007669"/>
    <property type="project" value="UniProtKB-SubCell"/>
</dbReference>
<proteinExistence type="predicted"/>
<evidence type="ECO:0000313" key="5">
    <source>
        <dbReference type="EMBL" id="KIL63049.1"/>
    </source>
</evidence>
<dbReference type="HOGENOM" id="CLU_2426559_0_0_1"/>
<reference evidence="5 6" key="1">
    <citation type="submission" date="2014-04" db="EMBL/GenBank/DDBJ databases">
        <title>Evolutionary Origins and Diversification of the Mycorrhizal Mutualists.</title>
        <authorList>
            <consortium name="DOE Joint Genome Institute"/>
            <consortium name="Mycorrhizal Genomics Consortium"/>
            <person name="Kohler A."/>
            <person name="Kuo A."/>
            <person name="Nagy L.G."/>
            <person name="Floudas D."/>
            <person name="Copeland A."/>
            <person name="Barry K.W."/>
            <person name="Cichocki N."/>
            <person name="Veneault-Fourrey C."/>
            <person name="LaButti K."/>
            <person name="Lindquist E.A."/>
            <person name="Lipzen A."/>
            <person name="Lundell T."/>
            <person name="Morin E."/>
            <person name="Murat C."/>
            <person name="Riley R."/>
            <person name="Ohm R."/>
            <person name="Sun H."/>
            <person name="Tunlid A."/>
            <person name="Henrissat B."/>
            <person name="Grigoriev I.V."/>
            <person name="Hibbett D.S."/>
            <person name="Martin F."/>
        </authorList>
    </citation>
    <scope>NUCLEOTIDE SEQUENCE [LARGE SCALE GENOMIC DNA]</scope>
    <source>
        <strain evidence="5 6">Koide BX008</strain>
    </source>
</reference>
<accession>A0A0C2T8U9</accession>
<name>A0A0C2T8U9_AMAMK</name>
<evidence type="ECO:0000259" key="4">
    <source>
        <dbReference type="Pfam" id="PF20147"/>
    </source>
</evidence>
<evidence type="ECO:0000256" key="1">
    <source>
        <dbReference type="ARBA" id="ARBA00004340"/>
    </source>
</evidence>
<comment type="subcellular location">
    <subcellularLocation>
        <location evidence="1">Host cell</location>
    </subcellularLocation>
    <subcellularLocation>
        <location evidence="2">Secreted</location>
    </subcellularLocation>
</comment>
<evidence type="ECO:0000313" key="6">
    <source>
        <dbReference type="Proteomes" id="UP000054549"/>
    </source>
</evidence>
<gene>
    <name evidence="5" type="ORF">M378DRAFT_732588</name>
</gene>
<dbReference type="InterPro" id="IPR045379">
    <property type="entry name" value="Crinkler_N"/>
</dbReference>
<dbReference type="OrthoDB" id="2304312at2759"/>
<feature type="domain" description="Crinkler effector protein N-terminal" evidence="4">
    <location>
        <begin position="16"/>
        <end position="74"/>
    </location>
</feature>
<evidence type="ECO:0000256" key="2">
    <source>
        <dbReference type="ARBA" id="ARBA00004613"/>
    </source>
</evidence>
<protein>
    <recommendedName>
        <fullName evidence="4">Crinkler effector protein N-terminal domain-containing protein</fullName>
    </recommendedName>
</protein>